<evidence type="ECO:0000256" key="2">
    <source>
        <dbReference type="ARBA" id="ARBA00023004"/>
    </source>
</evidence>
<dbReference type="AlphaFoldDB" id="X0RT01"/>
<gene>
    <name evidence="5" type="ORF">S01H1_02842</name>
</gene>
<dbReference type="SFLD" id="SFLDG01084">
    <property type="entry name" value="Uncharacterised_Radical_SAM_Su"/>
    <property type="match status" value="1"/>
</dbReference>
<dbReference type="SFLD" id="SFLDS00029">
    <property type="entry name" value="Radical_SAM"/>
    <property type="match status" value="1"/>
</dbReference>
<dbReference type="GO" id="GO:0003824">
    <property type="term" value="F:catalytic activity"/>
    <property type="evidence" value="ECO:0007669"/>
    <property type="project" value="InterPro"/>
</dbReference>
<feature type="non-terminal residue" evidence="5">
    <location>
        <position position="1"/>
    </location>
</feature>
<dbReference type="GO" id="GO:0046872">
    <property type="term" value="F:metal ion binding"/>
    <property type="evidence" value="ECO:0007669"/>
    <property type="project" value="UniProtKB-KW"/>
</dbReference>
<dbReference type="InterPro" id="IPR040086">
    <property type="entry name" value="MJ0683-like"/>
</dbReference>
<evidence type="ECO:0000256" key="1">
    <source>
        <dbReference type="ARBA" id="ARBA00022723"/>
    </source>
</evidence>
<feature type="domain" description="Radical SAM core" evidence="4">
    <location>
        <begin position="2"/>
        <end position="164"/>
    </location>
</feature>
<dbReference type="Gene3D" id="3.80.30.30">
    <property type="match status" value="1"/>
</dbReference>
<dbReference type="CDD" id="cd01335">
    <property type="entry name" value="Radical_SAM"/>
    <property type="match status" value="1"/>
</dbReference>
<dbReference type="EMBL" id="BARS01001447">
    <property type="protein sequence ID" value="GAF71949.1"/>
    <property type="molecule type" value="Genomic_DNA"/>
</dbReference>
<organism evidence="5">
    <name type="scientific">marine sediment metagenome</name>
    <dbReference type="NCBI Taxonomy" id="412755"/>
    <lineage>
        <taxon>unclassified sequences</taxon>
        <taxon>metagenomes</taxon>
        <taxon>ecological metagenomes</taxon>
    </lineage>
</organism>
<dbReference type="SUPFAM" id="SSF102114">
    <property type="entry name" value="Radical SAM enzymes"/>
    <property type="match status" value="1"/>
</dbReference>
<name>X0RT01_9ZZZZ</name>
<proteinExistence type="predicted"/>
<dbReference type="PANTHER" id="PTHR43432:SF3">
    <property type="entry name" value="SLR0285 PROTEIN"/>
    <property type="match status" value="1"/>
</dbReference>
<dbReference type="InterPro" id="IPR007197">
    <property type="entry name" value="rSAM"/>
</dbReference>
<dbReference type="InterPro" id="IPR058240">
    <property type="entry name" value="rSAM_sf"/>
</dbReference>
<sequence length="247" mass="29040">PYVGCMHGCKYCYARFMKRFTGHTEPWGSFVDIKINAGDLIPKGTNKYKKKSITISSVTDPYQPIERKYKITRKILERLIPLQPHLGLITKSDLAVRDIDLFKQFKDCMVTLSFSVTDEKLRKKIELLSSPVKQKINALKELHKAKIPTGLFISPIFPQITDWEKIINKTQSFVDEYWFENLNLYPSIKGEIFNFLGKNKPELVEKYKKIYSKNSNYWNTEENKIIEFCKKNIISCKIYFHHKRKNA</sequence>
<keyword evidence="3" id="KW-0411">Iron-sulfur</keyword>
<comment type="caution">
    <text evidence="5">The sequence shown here is derived from an EMBL/GenBank/DDBJ whole genome shotgun (WGS) entry which is preliminary data.</text>
</comment>
<accession>X0RT01</accession>
<keyword evidence="1" id="KW-0479">Metal-binding</keyword>
<protein>
    <recommendedName>
        <fullName evidence="4">Radical SAM core domain-containing protein</fullName>
    </recommendedName>
</protein>
<evidence type="ECO:0000259" key="4">
    <source>
        <dbReference type="Pfam" id="PF04055"/>
    </source>
</evidence>
<evidence type="ECO:0000313" key="5">
    <source>
        <dbReference type="EMBL" id="GAF71949.1"/>
    </source>
</evidence>
<evidence type="ECO:0000256" key="3">
    <source>
        <dbReference type="ARBA" id="ARBA00023014"/>
    </source>
</evidence>
<dbReference type="GO" id="GO:0051536">
    <property type="term" value="F:iron-sulfur cluster binding"/>
    <property type="evidence" value="ECO:0007669"/>
    <property type="project" value="UniProtKB-KW"/>
</dbReference>
<reference evidence="5" key="1">
    <citation type="journal article" date="2014" name="Front. Microbiol.">
        <title>High frequency of phylogenetically diverse reductive dehalogenase-homologous genes in deep subseafloor sedimentary metagenomes.</title>
        <authorList>
            <person name="Kawai M."/>
            <person name="Futagami T."/>
            <person name="Toyoda A."/>
            <person name="Takaki Y."/>
            <person name="Nishi S."/>
            <person name="Hori S."/>
            <person name="Arai W."/>
            <person name="Tsubouchi T."/>
            <person name="Morono Y."/>
            <person name="Uchiyama I."/>
            <person name="Ito T."/>
            <person name="Fujiyama A."/>
            <person name="Inagaki F."/>
            <person name="Takami H."/>
        </authorList>
    </citation>
    <scope>NUCLEOTIDE SEQUENCE</scope>
    <source>
        <strain evidence="5">Expedition CK06-06</strain>
    </source>
</reference>
<dbReference type="Pfam" id="PF04055">
    <property type="entry name" value="Radical_SAM"/>
    <property type="match status" value="1"/>
</dbReference>
<dbReference type="PANTHER" id="PTHR43432">
    <property type="entry name" value="SLR0285 PROTEIN"/>
    <property type="match status" value="1"/>
</dbReference>
<keyword evidence="2" id="KW-0408">Iron</keyword>